<dbReference type="InterPro" id="IPR053206">
    <property type="entry name" value="Dimeric_xanthone_biosynth"/>
</dbReference>
<keyword evidence="2" id="KW-1185">Reference proteome</keyword>
<dbReference type="EMBL" id="PDLN01000013">
    <property type="protein sequence ID" value="RDW68295.1"/>
    <property type="molecule type" value="Genomic_DNA"/>
</dbReference>
<proteinExistence type="predicted"/>
<comment type="caution">
    <text evidence="1">The sequence shown here is derived from an EMBL/GenBank/DDBJ whole genome shotgun (WGS) entry which is preliminary data.</text>
</comment>
<name>A0A3D8R2L6_9HELO</name>
<reference evidence="1 2" key="1">
    <citation type="journal article" date="2018" name="IMA Fungus">
        <title>IMA Genome-F 9: Draft genome sequence of Annulohypoxylon stygium, Aspergillus mulundensis, Berkeleyomyces basicola (syn. Thielaviopsis basicola), Ceratocystis smalleyi, two Cercospora beticola strains, Coleophoma cylindrospora, Fusarium fracticaudum, Phialophora cf. hyalina, and Morchella septimelata.</title>
        <authorList>
            <person name="Wingfield B.D."/>
            <person name="Bills G.F."/>
            <person name="Dong Y."/>
            <person name="Huang W."/>
            <person name="Nel W.J."/>
            <person name="Swalarsk-Parry B.S."/>
            <person name="Vaghefi N."/>
            <person name="Wilken P.M."/>
            <person name="An Z."/>
            <person name="de Beer Z.W."/>
            <person name="De Vos L."/>
            <person name="Chen L."/>
            <person name="Duong T.A."/>
            <person name="Gao Y."/>
            <person name="Hammerbacher A."/>
            <person name="Kikkert J.R."/>
            <person name="Li Y."/>
            <person name="Li H."/>
            <person name="Li K."/>
            <person name="Li Q."/>
            <person name="Liu X."/>
            <person name="Ma X."/>
            <person name="Naidoo K."/>
            <person name="Pethybridge S.J."/>
            <person name="Sun J."/>
            <person name="Steenkamp E.T."/>
            <person name="van der Nest M.A."/>
            <person name="van Wyk S."/>
            <person name="Wingfield M.J."/>
            <person name="Xiong C."/>
            <person name="Yue Q."/>
            <person name="Zhang X."/>
        </authorList>
    </citation>
    <scope>NUCLEOTIDE SEQUENCE [LARGE SCALE GENOMIC DNA]</scope>
    <source>
        <strain evidence="1 2">BP5796</strain>
    </source>
</reference>
<accession>A0A3D8R2L6</accession>
<dbReference type="PANTHER" id="PTHR38048:SF2">
    <property type="entry name" value="HEMERYTHRIN-LIKE DOMAIN-CONTAINING PROTEIN"/>
    <property type="match status" value="1"/>
</dbReference>
<organism evidence="1 2">
    <name type="scientific">Coleophoma crateriformis</name>
    <dbReference type="NCBI Taxonomy" id="565419"/>
    <lineage>
        <taxon>Eukaryota</taxon>
        <taxon>Fungi</taxon>
        <taxon>Dikarya</taxon>
        <taxon>Ascomycota</taxon>
        <taxon>Pezizomycotina</taxon>
        <taxon>Leotiomycetes</taxon>
        <taxon>Helotiales</taxon>
        <taxon>Dermateaceae</taxon>
        <taxon>Coleophoma</taxon>
    </lineage>
</organism>
<dbReference type="PANTHER" id="PTHR38048">
    <property type="entry name" value="EXPRESSED PROTEIN"/>
    <property type="match status" value="1"/>
</dbReference>
<dbReference type="Gene3D" id="1.20.120.520">
    <property type="entry name" value="nmb1532 protein domain like"/>
    <property type="match status" value="1"/>
</dbReference>
<dbReference type="AlphaFoldDB" id="A0A3D8R2L6"/>
<evidence type="ECO:0008006" key="3">
    <source>
        <dbReference type="Google" id="ProtNLM"/>
    </source>
</evidence>
<evidence type="ECO:0000313" key="1">
    <source>
        <dbReference type="EMBL" id="RDW68295.1"/>
    </source>
</evidence>
<sequence>MTTSTASTSPRADNPLALIPTPMFITKKALRIAEADKADFVGYCLTWHKFLKTHAENEETSLFLKVEELLDDKTIWKESNEEHAEFMPGVEKFGEYLVNLKSPSDFSGTKLLDIMATFQESLEAHMRAEVSIIAQLSQHPRTPKEGSPEEKATQTAFDTREGNNLMKSGLTDVLPFFLFNFDREYEDGLWKNWPPIPGPVRWVLMNIAKVLHPGWWKFAGCDGTRLKSALYAIPDSEREL</sequence>
<dbReference type="OrthoDB" id="58416at2759"/>
<protein>
    <recommendedName>
        <fullName evidence="3">Hemerythrin-like domain-containing protein</fullName>
    </recommendedName>
</protein>
<gene>
    <name evidence="1" type="ORF">BP5796_08952</name>
</gene>
<evidence type="ECO:0000313" key="2">
    <source>
        <dbReference type="Proteomes" id="UP000256328"/>
    </source>
</evidence>
<dbReference type="Proteomes" id="UP000256328">
    <property type="component" value="Unassembled WGS sequence"/>
</dbReference>